<dbReference type="GO" id="GO:0006508">
    <property type="term" value="P:proteolysis"/>
    <property type="evidence" value="ECO:0007669"/>
    <property type="project" value="UniProtKB-KW"/>
</dbReference>
<evidence type="ECO:0000313" key="9">
    <source>
        <dbReference type="EMBL" id="TCN18008.1"/>
    </source>
</evidence>
<feature type="transmembrane region" description="Helical" evidence="7">
    <location>
        <begin position="97"/>
        <end position="115"/>
    </location>
</feature>
<dbReference type="AlphaFoldDB" id="A0A4R2AVM1"/>
<comment type="caution">
    <text evidence="9">The sequence shown here is derived from an EMBL/GenBank/DDBJ whole genome shotgun (WGS) entry which is preliminary data.</text>
</comment>
<dbReference type="InterPro" id="IPR035952">
    <property type="entry name" value="Rhomboid-like_sf"/>
</dbReference>
<evidence type="ECO:0000256" key="2">
    <source>
        <dbReference type="ARBA" id="ARBA00009045"/>
    </source>
</evidence>
<keyword evidence="10" id="KW-1185">Reference proteome</keyword>
<dbReference type="GO" id="GO:0016020">
    <property type="term" value="C:membrane"/>
    <property type="evidence" value="ECO:0007669"/>
    <property type="project" value="UniProtKB-SubCell"/>
</dbReference>
<organism evidence="9 10">
    <name type="scientific">Mesobacillus foraminis</name>
    <dbReference type="NCBI Taxonomy" id="279826"/>
    <lineage>
        <taxon>Bacteria</taxon>
        <taxon>Bacillati</taxon>
        <taxon>Bacillota</taxon>
        <taxon>Bacilli</taxon>
        <taxon>Bacillales</taxon>
        <taxon>Bacillaceae</taxon>
        <taxon>Mesobacillus</taxon>
    </lineage>
</organism>
<sequence>MFTRTESFNEFIRFYPAVTLIILFNLLIFLMTSLPILPGDTIFERLAGVNLYIMEGEVWRLATPIFVHSGFPHLLFNSFSLVLFGPALERMLGKAKFTAIYLLTGISANVATLFLEPMTYIHVGSSGAIFGLFGFYLAMILFRRGMLSKENSQTVMTIAAIGVIMTFVQPNINITAHIFGLIAGLLIGRLFLTKL</sequence>
<keyword evidence="6 7" id="KW-0472">Membrane</keyword>
<feature type="domain" description="Peptidase S54 rhomboid" evidence="8">
    <location>
        <begin position="56"/>
        <end position="192"/>
    </location>
</feature>
<evidence type="ECO:0000256" key="6">
    <source>
        <dbReference type="ARBA" id="ARBA00023136"/>
    </source>
</evidence>
<feature type="transmembrane region" description="Helical" evidence="7">
    <location>
        <begin position="12"/>
        <end position="37"/>
    </location>
</feature>
<evidence type="ECO:0000256" key="7">
    <source>
        <dbReference type="SAM" id="Phobius"/>
    </source>
</evidence>
<keyword evidence="3 7" id="KW-0812">Transmembrane</keyword>
<feature type="transmembrane region" description="Helical" evidence="7">
    <location>
        <begin position="65"/>
        <end position="85"/>
    </location>
</feature>
<keyword evidence="4" id="KW-0378">Hydrolase</keyword>
<dbReference type="PANTHER" id="PTHR43731:SF14">
    <property type="entry name" value="PRESENILIN-ASSOCIATED RHOMBOID-LIKE PROTEIN, MITOCHONDRIAL"/>
    <property type="match status" value="1"/>
</dbReference>
<gene>
    <name evidence="9" type="ORF">EV146_12227</name>
</gene>
<dbReference type="EMBL" id="SLVV01000022">
    <property type="protein sequence ID" value="TCN18008.1"/>
    <property type="molecule type" value="Genomic_DNA"/>
</dbReference>
<dbReference type="PANTHER" id="PTHR43731">
    <property type="entry name" value="RHOMBOID PROTEASE"/>
    <property type="match status" value="1"/>
</dbReference>
<evidence type="ECO:0000256" key="5">
    <source>
        <dbReference type="ARBA" id="ARBA00022989"/>
    </source>
</evidence>
<evidence type="ECO:0000259" key="8">
    <source>
        <dbReference type="Pfam" id="PF01694"/>
    </source>
</evidence>
<evidence type="ECO:0000256" key="3">
    <source>
        <dbReference type="ARBA" id="ARBA00022692"/>
    </source>
</evidence>
<feature type="transmembrane region" description="Helical" evidence="7">
    <location>
        <begin position="174"/>
        <end position="192"/>
    </location>
</feature>
<dbReference type="Pfam" id="PF01694">
    <property type="entry name" value="Rhomboid"/>
    <property type="match status" value="1"/>
</dbReference>
<comment type="similarity">
    <text evidence="2">Belongs to the peptidase S54 family.</text>
</comment>
<accession>A0A4R2AVM1</accession>
<reference evidence="9 10" key="1">
    <citation type="journal article" date="2015" name="Stand. Genomic Sci.">
        <title>Genomic Encyclopedia of Bacterial and Archaeal Type Strains, Phase III: the genomes of soil and plant-associated and newly described type strains.</title>
        <authorList>
            <person name="Whitman W.B."/>
            <person name="Woyke T."/>
            <person name="Klenk H.P."/>
            <person name="Zhou Y."/>
            <person name="Lilburn T.G."/>
            <person name="Beck B.J."/>
            <person name="De Vos P."/>
            <person name="Vandamme P."/>
            <person name="Eisen J.A."/>
            <person name="Garrity G."/>
            <person name="Hugenholtz P."/>
            <person name="Kyrpides N.C."/>
        </authorList>
    </citation>
    <scope>NUCLEOTIDE SEQUENCE [LARGE SCALE GENOMIC DNA]</scope>
    <source>
        <strain evidence="9 10">CV53</strain>
    </source>
</reference>
<dbReference type="InterPro" id="IPR050925">
    <property type="entry name" value="Rhomboid_protease_S54"/>
</dbReference>
<keyword evidence="9" id="KW-0645">Protease</keyword>
<dbReference type="Gene3D" id="1.20.1540.10">
    <property type="entry name" value="Rhomboid-like"/>
    <property type="match status" value="1"/>
</dbReference>
<dbReference type="RefSeq" id="WP_132011477.1">
    <property type="nucleotide sequence ID" value="NZ_JABUHM010000022.1"/>
</dbReference>
<proteinExistence type="inferred from homology"/>
<dbReference type="GO" id="GO:0004252">
    <property type="term" value="F:serine-type endopeptidase activity"/>
    <property type="evidence" value="ECO:0007669"/>
    <property type="project" value="InterPro"/>
</dbReference>
<evidence type="ECO:0000256" key="1">
    <source>
        <dbReference type="ARBA" id="ARBA00004141"/>
    </source>
</evidence>
<dbReference type="InterPro" id="IPR022764">
    <property type="entry name" value="Peptidase_S54_rhomboid_dom"/>
</dbReference>
<keyword evidence="5 7" id="KW-1133">Transmembrane helix</keyword>
<comment type="subcellular location">
    <subcellularLocation>
        <location evidence="1">Membrane</location>
        <topology evidence="1">Multi-pass membrane protein</topology>
    </subcellularLocation>
</comment>
<protein>
    <submittedName>
        <fullName evidence="9">Membrane associated rhomboid family serine protease</fullName>
    </submittedName>
</protein>
<feature type="transmembrane region" description="Helical" evidence="7">
    <location>
        <begin position="121"/>
        <end position="142"/>
    </location>
</feature>
<dbReference type="Proteomes" id="UP000295689">
    <property type="component" value="Unassembled WGS sequence"/>
</dbReference>
<name>A0A4R2AVM1_9BACI</name>
<evidence type="ECO:0000313" key="10">
    <source>
        <dbReference type="Proteomes" id="UP000295689"/>
    </source>
</evidence>
<dbReference type="SUPFAM" id="SSF144091">
    <property type="entry name" value="Rhomboid-like"/>
    <property type="match status" value="1"/>
</dbReference>
<evidence type="ECO:0000256" key="4">
    <source>
        <dbReference type="ARBA" id="ARBA00022801"/>
    </source>
</evidence>
<feature type="transmembrane region" description="Helical" evidence="7">
    <location>
        <begin position="151"/>
        <end position="168"/>
    </location>
</feature>